<evidence type="ECO:0000256" key="1">
    <source>
        <dbReference type="ARBA" id="ARBA00004141"/>
    </source>
</evidence>
<comment type="caution">
    <text evidence="14">The sequence shown here is derived from an EMBL/GenBank/DDBJ whole genome shotgun (WGS) entry which is preliminary data.</text>
</comment>
<keyword evidence="10 12" id="KW-0472">Membrane</keyword>
<keyword evidence="11" id="KW-0407">Ion channel</keyword>
<reference evidence="15" key="1">
    <citation type="submission" date="2018-08" db="EMBL/GenBank/DDBJ databases">
        <authorList>
            <person name="Zhang J."/>
            <person name="Du Z.-J."/>
        </authorList>
    </citation>
    <scope>NUCLEOTIDE SEQUENCE [LARGE SCALE GENOMIC DNA]</scope>
    <source>
        <strain evidence="15">KCTC 52655</strain>
    </source>
</reference>
<dbReference type="PANTHER" id="PTHR11537:SF254">
    <property type="entry name" value="POTASSIUM VOLTAGE-GATED CHANNEL PROTEIN SHAB"/>
    <property type="match status" value="1"/>
</dbReference>
<proteinExistence type="predicted"/>
<gene>
    <name evidence="14" type="ORF">DXV75_12530</name>
</gene>
<dbReference type="PRINTS" id="PR00169">
    <property type="entry name" value="KCHANNEL"/>
</dbReference>
<accession>A0A3D8M5A3</accession>
<dbReference type="InterPro" id="IPR005821">
    <property type="entry name" value="Ion_trans_dom"/>
</dbReference>
<protein>
    <submittedName>
        <fullName evidence="14">Ion transporter</fullName>
    </submittedName>
</protein>
<evidence type="ECO:0000256" key="5">
    <source>
        <dbReference type="ARBA" id="ARBA00022826"/>
    </source>
</evidence>
<feature type="transmembrane region" description="Helical" evidence="12">
    <location>
        <begin position="166"/>
        <end position="187"/>
    </location>
</feature>
<evidence type="ECO:0000256" key="8">
    <source>
        <dbReference type="ARBA" id="ARBA00022989"/>
    </source>
</evidence>
<evidence type="ECO:0000256" key="3">
    <source>
        <dbReference type="ARBA" id="ARBA00022538"/>
    </source>
</evidence>
<evidence type="ECO:0000313" key="15">
    <source>
        <dbReference type="Proteomes" id="UP000256561"/>
    </source>
</evidence>
<dbReference type="PANTHER" id="PTHR11537">
    <property type="entry name" value="VOLTAGE-GATED POTASSIUM CHANNEL"/>
    <property type="match status" value="1"/>
</dbReference>
<dbReference type="AlphaFoldDB" id="A0A3D8M5A3"/>
<comment type="subcellular location">
    <subcellularLocation>
        <location evidence="1">Membrane</location>
        <topology evidence="1">Multi-pass membrane protein</topology>
    </subcellularLocation>
</comment>
<evidence type="ECO:0000256" key="10">
    <source>
        <dbReference type="ARBA" id="ARBA00023136"/>
    </source>
</evidence>
<keyword evidence="3" id="KW-0633">Potassium transport</keyword>
<keyword evidence="15" id="KW-1185">Reference proteome</keyword>
<keyword evidence="6" id="KW-0851">Voltage-gated channel</keyword>
<keyword evidence="4 12" id="KW-0812">Transmembrane</keyword>
<feature type="transmembrane region" description="Helical" evidence="12">
    <location>
        <begin position="105"/>
        <end position="129"/>
    </location>
</feature>
<dbReference type="Pfam" id="PF00520">
    <property type="entry name" value="Ion_trans"/>
    <property type="match status" value="1"/>
</dbReference>
<feature type="domain" description="Ion transport" evidence="13">
    <location>
        <begin position="28"/>
        <end position="252"/>
    </location>
</feature>
<keyword evidence="2" id="KW-0813">Transport</keyword>
<name>A0A3D8M5A3_9ALTE</name>
<evidence type="ECO:0000256" key="4">
    <source>
        <dbReference type="ARBA" id="ARBA00022692"/>
    </source>
</evidence>
<dbReference type="FunFam" id="1.10.287.70:FF:000028">
    <property type="entry name" value="potassium voltage-gated channel subfamily D member 3"/>
    <property type="match status" value="1"/>
</dbReference>
<evidence type="ECO:0000313" key="14">
    <source>
        <dbReference type="EMBL" id="RDV24923.1"/>
    </source>
</evidence>
<dbReference type="GO" id="GO:0008076">
    <property type="term" value="C:voltage-gated potassium channel complex"/>
    <property type="evidence" value="ECO:0007669"/>
    <property type="project" value="InterPro"/>
</dbReference>
<evidence type="ECO:0000256" key="2">
    <source>
        <dbReference type="ARBA" id="ARBA00022448"/>
    </source>
</evidence>
<dbReference type="InterPro" id="IPR028325">
    <property type="entry name" value="VG_K_chnl"/>
</dbReference>
<sequence length="318" mass="36688">MHHNTLRSRVYRILRPYRQYTQGEYISRLFDIMLITLIITNALAMLLMTVEPIHRQYRTQLHQFEVFSVIIFTIEYFARVWTCVEVAPKSSRERTWPNWKRRLRYMVTPIAIVDLLAILPFYLSMFVAVDLRILRLLRLTRLIKLGRYSTSMQTLTQVIRAEARTLLAALSVLMITMIFAATGIYYLEKDVQPQEFSSIPAAMWWAMITLTTVGYGDVVPVTLMGRIFGGLITLLGIGLYALPAGILSSSFTARVHLRQERFREAASSAIADGDLSERDFEHLEKIRGLLDMDQEEAKLIIRLLQHRHSQGETGDTDT</sequence>
<evidence type="ECO:0000256" key="11">
    <source>
        <dbReference type="ARBA" id="ARBA00023303"/>
    </source>
</evidence>
<evidence type="ECO:0000256" key="9">
    <source>
        <dbReference type="ARBA" id="ARBA00023065"/>
    </source>
</evidence>
<feature type="transmembrane region" description="Helical" evidence="12">
    <location>
        <begin position="227"/>
        <end position="253"/>
    </location>
</feature>
<keyword evidence="7" id="KW-0630">Potassium</keyword>
<dbReference type="GO" id="GO:0005249">
    <property type="term" value="F:voltage-gated potassium channel activity"/>
    <property type="evidence" value="ECO:0007669"/>
    <property type="project" value="InterPro"/>
</dbReference>
<dbReference type="GO" id="GO:0001508">
    <property type="term" value="P:action potential"/>
    <property type="evidence" value="ECO:0007669"/>
    <property type="project" value="TreeGrafter"/>
</dbReference>
<evidence type="ECO:0000256" key="6">
    <source>
        <dbReference type="ARBA" id="ARBA00022882"/>
    </source>
</evidence>
<evidence type="ECO:0000259" key="13">
    <source>
        <dbReference type="Pfam" id="PF00520"/>
    </source>
</evidence>
<evidence type="ECO:0000256" key="7">
    <source>
        <dbReference type="ARBA" id="ARBA00022958"/>
    </source>
</evidence>
<dbReference type="Gene3D" id="1.20.120.350">
    <property type="entry name" value="Voltage-gated potassium channels. Chain C"/>
    <property type="match status" value="1"/>
</dbReference>
<dbReference type="EMBL" id="QRHA01000008">
    <property type="protein sequence ID" value="RDV24923.1"/>
    <property type="molecule type" value="Genomic_DNA"/>
</dbReference>
<keyword evidence="8 12" id="KW-1133">Transmembrane helix</keyword>
<dbReference type="InterPro" id="IPR027359">
    <property type="entry name" value="Volt_channel_dom_sf"/>
</dbReference>
<feature type="transmembrane region" description="Helical" evidence="12">
    <location>
        <begin position="25"/>
        <end position="46"/>
    </location>
</feature>
<organism evidence="14 15">
    <name type="scientific">Alteromonas aestuariivivens</name>
    <dbReference type="NCBI Taxonomy" id="1938339"/>
    <lineage>
        <taxon>Bacteria</taxon>
        <taxon>Pseudomonadati</taxon>
        <taxon>Pseudomonadota</taxon>
        <taxon>Gammaproteobacteria</taxon>
        <taxon>Alteromonadales</taxon>
        <taxon>Alteromonadaceae</taxon>
        <taxon>Alteromonas/Salinimonas group</taxon>
        <taxon>Alteromonas</taxon>
    </lineage>
</organism>
<keyword evidence="9" id="KW-0406">Ion transport</keyword>
<dbReference type="SUPFAM" id="SSF81324">
    <property type="entry name" value="Voltage-gated potassium channels"/>
    <property type="match status" value="1"/>
</dbReference>
<dbReference type="Proteomes" id="UP000256561">
    <property type="component" value="Unassembled WGS sequence"/>
</dbReference>
<feature type="transmembrane region" description="Helical" evidence="12">
    <location>
        <begin position="199"/>
        <end position="215"/>
    </location>
</feature>
<evidence type="ECO:0000256" key="12">
    <source>
        <dbReference type="SAM" id="Phobius"/>
    </source>
</evidence>
<dbReference type="Gene3D" id="1.10.287.70">
    <property type="match status" value="1"/>
</dbReference>
<keyword evidence="5" id="KW-0631">Potassium channel</keyword>
<dbReference type="OrthoDB" id="9799090at2"/>